<feature type="compositionally biased region" description="Polar residues" evidence="1">
    <location>
        <begin position="16"/>
        <end position="28"/>
    </location>
</feature>
<reference evidence="2 3" key="1">
    <citation type="journal article" date="2019" name="Commun. Biol.">
        <title>The bagworm genome reveals a unique fibroin gene that provides high tensile strength.</title>
        <authorList>
            <person name="Kono N."/>
            <person name="Nakamura H."/>
            <person name="Ohtoshi R."/>
            <person name="Tomita M."/>
            <person name="Numata K."/>
            <person name="Arakawa K."/>
        </authorList>
    </citation>
    <scope>NUCLEOTIDE SEQUENCE [LARGE SCALE GENOMIC DNA]</scope>
</reference>
<feature type="region of interest" description="Disordered" evidence="1">
    <location>
        <begin position="1"/>
        <end position="28"/>
    </location>
</feature>
<dbReference type="OrthoDB" id="6513267at2759"/>
<evidence type="ECO:0000313" key="2">
    <source>
        <dbReference type="EMBL" id="GBP63440.1"/>
    </source>
</evidence>
<organism evidence="2 3">
    <name type="scientific">Eumeta variegata</name>
    <name type="common">Bagworm moth</name>
    <name type="synonym">Eumeta japonica</name>
    <dbReference type="NCBI Taxonomy" id="151549"/>
    <lineage>
        <taxon>Eukaryota</taxon>
        <taxon>Metazoa</taxon>
        <taxon>Ecdysozoa</taxon>
        <taxon>Arthropoda</taxon>
        <taxon>Hexapoda</taxon>
        <taxon>Insecta</taxon>
        <taxon>Pterygota</taxon>
        <taxon>Neoptera</taxon>
        <taxon>Endopterygota</taxon>
        <taxon>Lepidoptera</taxon>
        <taxon>Glossata</taxon>
        <taxon>Ditrysia</taxon>
        <taxon>Tineoidea</taxon>
        <taxon>Psychidae</taxon>
        <taxon>Oiketicinae</taxon>
        <taxon>Eumeta</taxon>
    </lineage>
</organism>
<evidence type="ECO:0008006" key="4">
    <source>
        <dbReference type="Google" id="ProtNLM"/>
    </source>
</evidence>
<gene>
    <name evidence="2" type="ORF">EVAR_35330_1</name>
</gene>
<sequence length="142" mass="15525">MARAAAGSSLRAGNVAGTTRPTSQAAGSDTTCINFSRFKTSSERSKGTSYGDTRVTDRALDLLALYLVNRVQKVDVNNMRSSGSAVRMALPKRSILDPFLLLVYINDLPSLVKDIHEIVLFANDISLSLKVKRRALDYDDVM</sequence>
<proteinExistence type="predicted"/>
<keyword evidence="3" id="KW-1185">Reference proteome</keyword>
<dbReference type="EMBL" id="BGZK01000869">
    <property type="protein sequence ID" value="GBP63440.1"/>
    <property type="molecule type" value="Genomic_DNA"/>
</dbReference>
<name>A0A4C1XK00_EUMVA</name>
<protein>
    <recommendedName>
        <fullName evidence="4">Reverse transcriptase domain-containing protein</fullName>
    </recommendedName>
</protein>
<dbReference type="AlphaFoldDB" id="A0A4C1XK00"/>
<feature type="compositionally biased region" description="Low complexity" evidence="1">
    <location>
        <begin position="1"/>
        <end position="13"/>
    </location>
</feature>
<dbReference type="Proteomes" id="UP000299102">
    <property type="component" value="Unassembled WGS sequence"/>
</dbReference>
<accession>A0A4C1XK00</accession>
<comment type="caution">
    <text evidence="2">The sequence shown here is derived from an EMBL/GenBank/DDBJ whole genome shotgun (WGS) entry which is preliminary data.</text>
</comment>
<evidence type="ECO:0000313" key="3">
    <source>
        <dbReference type="Proteomes" id="UP000299102"/>
    </source>
</evidence>
<evidence type="ECO:0000256" key="1">
    <source>
        <dbReference type="SAM" id="MobiDB-lite"/>
    </source>
</evidence>